<evidence type="ECO:0000313" key="1">
    <source>
        <dbReference type="EMBL" id="MFD1139553.1"/>
    </source>
</evidence>
<dbReference type="EMBL" id="JBHTLP010000001">
    <property type="protein sequence ID" value="MFD1139553.1"/>
    <property type="molecule type" value="Genomic_DNA"/>
</dbReference>
<dbReference type="Proteomes" id="UP001597116">
    <property type="component" value="Unassembled WGS sequence"/>
</dbReference>
<comment type="caution">
    <text evidence="1">The sequence shown here is derived from an EMBL/GenBank/DDBJ whole genome shotgun (WGS) entry which is preliminary data.</text>
</comment>
<proteinExistence type="predicted"/>
<accession>A0ABW3PWT1</accession>
<sequence length="193" mass="21769">MTAQLDIRDLAQVIGFRVVYRSDSSGWRLALLMGLHTGEEDHPDQDRAYISFPDPIDGVSGDWIPIDQIVPFLRPLTRLLKEDAREVLKLVQYSNAPLGLEEGKMEISVYREEQTGRESGVQIAFSPASGQAVELFIRKDLQIKWRHDGSYTTPYNLVDLVDLLSKKGYDVRGWIEKGLALDLTQPGQDSVPK</sequence>
<dbReference type="RefSeq" id="WP_265990245.1">
    <property type="nucleotide sequence ID" value="NZ_CP110973.1"/>
</dbReference>
<keyword evidence="2" id="KW-1185">Reference proteome</keyword>
<evidence type="ECO:0000313" key="2">
    <source>
        <dbReference type="Proteomes" id="UP001597116"/>
    </source>
</evidence>
<gene>
    <name evidence="1" type="ORF">ACFQ4C_00450</name>
</gene>
<organism evidence="1 2">
    <name type="scientific">Larkinella insperata</name>
    <dbReference type="NCBI Taxonomy" id="332158"/>
    <lineage>
        <taxon>Bacteria</taxon>
        <taxon>Pseudomonadati</taxon>
        <taxon>Bacteroidota</taxon>
        <taxon>Cytophagia</taxon>
        <taxon>Cytophagales</taxon>
        <taxon>Spirosomataceae</taxon>
        <taxon>Larkinella</taxon>
    </lineage>
</organism>
<name>A0ABW3PWT1_9BACT</name>
<protein>
    <submittedName>
        <fullName evidence="1">Uncharacterized protein</fullName>
    </submittedName>
</protein>
<reference evidence="2" key="1">
    <citation type="journal article" date="2019" name="Int. J. Syst. Evol. Microbiol.">
        <title>The Global Catalogue of Microorganisms (GCM) 10K type strain sequencing project: providing services to taxonomists for standard genome sequencing and annotation.</title>
        <authorList>
            <consortium name="The Broad Institute Genomics Platform"/>
            <consortium name="The Broad Institute Genome Sequencing Center for Infectious Disease"/>
            <person name="Wu L."/>
            <person name="Ma J."/>
        </authorList>
    </citation>
    <scope>NUCLEOTIDE SEQUENCE [LARGE SCALE GENOMIC DNA]</scope>
    <source>
        <strain evidence="2">CCUG 55608</strain>
    </source>
</reference>